<organism evidence="1 2">
    <name type="scientific">Coemansia furcata</name>
    <dbReference type="NCBI Taxonomy" id="417177"/>
    <lineage>
        <taxon>Eukaryota</taxon>
        <taxon>Fungi</taxon>
        <taxon>Fungi incertae sedis</taxon>
        <taxon>Zoopagomycota</taxon>
        <taxon>Kickxellomycotina</taxon>
        <taxon>Kickxellomycetes</taxon>
        <taxon>Kickxellales</taxon>
        <taxon>Kickxellaceae</taxon>
        <taxon>Coemansia</taxon>
    </lineage>
</organism>
<name>A0ACC1LR72_9FUNG</name>
<proteinExistence type="predicted"/>
<keyword evidence="2" id="KW-1185">Reference proteome</keyword>
<sequence>MAGALQAMNDLRDEAEHCDEDCPLDGLIEQQLYPCNWVPSDARDPKKEALLGAHNILLVIYIILQDGDVPNAEAIRDICDKEAHQLWYTGDYIGCGGSVSYVLNELTNQVEADMRGEAYHIDADELLEALERVRPCALDQDLRHWRVAVGLD</sequence>
<evidence type="ECO:0000313" key="2">
    <source>
        <dbReference type="Proteomes" id="UP001140096"/>
    </source>
</evidence>
<reference evidence="1" key="1">
    <citation type="submission" date="2022-07" db="EMBL/GenBank/DDBJ databases">
        <title>Phylogenomic reconstructions and comparative analyses of Kickxellomycotina fungi.</title>
        <authorList>
            <person name="Reynolds N.K."/>
            <person name="Stajich J.E."/>
            <person name="Barry K."/>
            <person name="Grigoriev I.V."/>
            <person name="Crous P."/>
            <person name="Smith M.E."/>
        </authorList>
    </citation>
    <scope>NUCLEOTIDE SEQUENCE</scope>
    <source>
        <strain evidence="1">CBS 102833</strain>
    </source>
</reference>
<evidence type="ECO:0000313" key="1">
    <source>
        <dbReference type="EMBL" id="KAJ2814181.1"/>
    </source>
</evidence>
<accession>A0ACC1LR72</accession>
<dbReference type="EMBL" id="JANBUP010000002">
    <property type="protein sequence ID" value="KAJ2814181.1"/>
    <property type="molecule type" value="Genomic_DNA"/>
</dbReference>
<comment type="caution">
    <text evidence="1">The sequence shown here is derived from an EMBL/GenBank/DDBJ whole genome shotgun (WGS) entry which is preliminary data.</text>
</comment>
<gene>
    <name evidence="1" type="ORF">H4S07_000079</name>
</gene>
<protein>
    <submittedName>
        <fullName evidence="1">Uncharacterized protein</fullName>
    </submittedName>
</protein>
<dbReference type="Proteomes" id="UP001140096">
    <property type="component" value="Unassembled WGS sequence"/>
</dbReference>